<evidence type="ECO:0000256" key="1">
    <source>
        <dbReference type="SAM" id="Phobius"/>
    </source>
</evidence>
<dbReference type="Proteomes" id="UP000176420">
    <property type="component" value="Unassembled WGS sequence"/>
</dbReference>
<gene>
    <name evidence="2" type="ORF">A2319_02040</name>
</gene>
<dbReference type="EMBL" id="MHKI01000018">
    <property type="protein sequence ID" value="OGY86524.1"/>
    <property type="molecule type" value="Genomic_DNA"/>
</dbReference>
<proteinExistence type="predicted"/>
<organism evidence="2 3">
    <name type="scientific">Candidatus Kerfeldbacteria bacterium RIFOXYB2_FULL_38_14</name>
    <dbReference type="NCBI Taxonomy" id="1798547"/>
    <lineage>
        <taxon>Bacteria</taxon>
        <taxon>Candidatus Kerfeldiibacteriota</taxon>
    </lineage>
</organism>
<feature type="transmembrane region" description="Helical" evidence="1">
    <location>
        <begin position="62"/>
        <end position="84"/>
    </location>
</feature>
<feature type="transmembrane region" description="Helical" evidence="1">
    <location>
        <begin position="105"/>
        <end position="126"/>
    </location>
</feature>
<sequence length="130" mass="14249">MKSKFLTRIIKNRYQIISAILIAGFGLTVLFLPEVVHAIKFDPFSQLGSGQSGLPQNDVNTTVFTLIKGFLQFVGVIALVLIIYGGFTWMTGGGSQEKIKKGRDIVFWALIGTLVILSSLGIIEFIDTII</sequence>
<accession>A0A1G2BBI4</accession>
<keyword evidence="1" id="KW-0472">Membrane</keyword>
<keyword evidence="1" id="KW-0812">Transmembrane</keyword>
<name>A0A1G2BBI4_9BACT</name>
<evidence type="ECO:0000313" key="3">
    <source>
        <dbReference type="Proteomes" id="UP000176420"/>
    </source>
</evidence>
<dbReference type="Pfam" id="PF18895">
    <property type="entry name" value="T4SS_pilin"/>
    <property type="match status" value="1"/>
</dbReference>
<dbReference type="InterPro" id="IPR043993">
    <property type="entry name" value="T4SS_pilin"/>
</dbReference>
<reference evidence="2 3" key="1">
    <citation type="journal article" date="2016" name="Nat. Commun.">
        <title>Thousands of microbial genomes shed light on interconnected biogeochemical processes in an aquifer system.</title>
        <authorList>
            <person name="Anantharaman K."/>
            <person name="Brown C.T."/>
            <person name="Hug L.A."/>
            <person name="Sharon I."/>
            <person name="Castelle C.J."/>
            <person name="Probst A.J."/>
            <person name="Thomas B.C."/>
            <person name="Singh A."/>
            <person name="Wilkins M.J."/>
            <person name="Karaoz U."/>
            <person name="Brodie E.L."/>
            <person name="Williams K.H."/>
            <person name="Hubbard S.S."/>
            <person name="Banfield J.F."/>
        </authorList>
    </citation>
    <scope>NUCLEOTIDE SEQUENCE [LARGE SCALE GENOMIC DNA]</scope>
</reference>
<protein>
    <submittedName>
        <fullName evidence="2">Uncharacterized protein</fullName>
    </submittedName>
</protein>
<comment type="caution">
    <text evidence="2">The sequence shown here is derived from an EMBL/GenBank/DDBJ whole genome shotgun (WGS) entry which is preliminary data.</text>
</comment>
<dbReference type="AlphaFoldDB" id="A0A1G2BBI4"/>
<keyword evidence="1" id="KW-1133">Transmembrane helix</keyword>
<evidence type="ECO:0000313" key="2">
    <source>
        <dbReference type="EMBL" id="OGY86524.1"/>
    </source>
</evidence>